<proteinExistence type="inferred from homology"/>
<evidence type="ECO:0000256" key="3">
    <source>
        <dbReference type="ARBA" id="ARBA00004502"/>
    </source>
</evidence>
<dbReference type="GO" id="GO:0016020">
    <property type="term" value="C:membrane"/>
    <property type="evidence" value="ECO:0007669"/>
    <property type="project" value="UniProtKB-SubCell"/>
</dbReference>
<dbReference type="GO" id="GO:0019915">
    <property type="term" value="P:lipid storage"/>
    <property type="evidence" value="ECO:0007669"/>
    <property type="project" value="TreeGrafter"/>
</dbReference>
<evidence type="ECO:0000256" key="5">
    <source>
        <dbReference type="ARBA" id="ARBA00022677"/>
    </source>
</evidence>
<dbReference type="Pfam" id="PF01277">
    <property type="entry name" value="Oleosin"/>
    <property type="match status" value="1"/>
</dbReference>
<evidence type="ECO:0000256" key="7">
    <source>
        <dbReference type="ARBA" id="ARBA00022989"/>
    </source>
</evidence>
<feature type="transmembrane region" description="Helical" evidence="10">
    <location>
        <begin position="27"/>
        <end position="55"/>
    </location>
</feature>
<dbReference type="GO" id="GO:0050826">
    <property type="term" value="P:response to freezing"/>
    <property type="evidence" value="ECO:0007669"/>
    <property type="project" value="TreeGrafter"/>
</dbReference>
<feature type="compositionally biased region" description="Basic and acidic residues" evidence="9">
    <location>
        <begin position="1"/>
        <end position="13"/>
    </location>
</feature>
<evidence type="ECO:0000256" key="10">
    <source>
        <dbReference type="SAM" id="Phobius"/>
    </source>
</evidence>
<dbReference type="GO" id="GO:0010344">
    <property type="term" value="P:seed oilbody biogenesis"/>
    <property type="evidence" value="ECO:0007669"/>
    <property type="project" value="TreeGrafter"/>
</dbReference>
<dbReference type="AlphaFoldDB" id="A0AAV8SQ35"/>
<evidence type="ECO:0008006" key="13">
    <source>
        <dbReference type="Google" id="ProtNLM"/>
    </source>
</evidence>
<evidence type="ECO:0000256" key="8">
    <source>
        <dbReference type="ARBA" id="ARBA00023136"/>
    </source>
</evidence>
<evidence type="ECO:0000256" key="9">
    <source>
        <dbReference type="SAM" id="MobiDB-lite"/>
    </source>
</evidence>
<evidence type="ECO:0000313" key="12">
    <source>
        <dbReference type="Proteomes" id="UP001159364"/>
    </source>
</evidence>
<evidence type="ECO:0000256" key="1">
    <source>
        <dbReference type="ARBA" id="ARBA00002582"/>
    </source>
</evidence>
<keyword evidence="5" id="KW-0551">Lipid droplet</keyword>
<name>A0AAV8SQ35_9ROSI</name>
<dbReference type="Proteomes" id="UP001159364">
    <property type="component" value="Linkage Group LG09"/>
</dbReference>
<organism evidence="11 12">
    <name type="scientific">Erythroxylum novogranatense</name>
    <dbReference type="NCBI Taxonomy" id="1862640"/>
    <lineage>
        <taxon>Eukaryota</taxon>
        <taxon>Viridiplantae</taxon>
        <taxon>Streptophyta</taxon>
        <taxon>Embryophyta</taxon>
        <taxon>Tracheophyta</taxon>
        <taxon>Spermatophyta</taxon>
        <taxon>Magnoliopsida</taxon>
        <taxon>eudicotyledons</taxon>
        <taxon>Gunneridae</taxon>
        <taxon>Pentapetalae</taxon>
        <taxon>rosids</taxon>
        <taxon>fabids</taxon>
        <taxon>Malpighiales</taxon>
        <taxon>Erythroxylaceae</taxon>
        <taxon>Erythroxylum</taxon>
    </lineage>
</organism>
<sequence length="157" mass="17145">MAEHQLGPRDEGIKGVLPERGPSSSQVLAVVTLLRLGGFFLLLASLTLIATLIGLSVSSPVFVICSPVLLPAVLVIVFAVLGFIASGAFGVTALSSMSWMVNYLHRLRFPEQMEHVKRRAQEMARQMGQRARETEQHVQSKDLKPDRTEPSGHTEKG</sequence>
<feature type="transmembrane region" description="Helical" evidence="10">
    <location>
        <begin position="61"/>
        <end position="94"/>
    </location>
</feature>
<dbReference type="PANTHER" id="PTHR33203:SF44">
    <property type="entry name" value="OLEOSIN 20.3 KDA"/>
    <property type="match status" value="1"/>
</dbReference>
<reference evidence="11 12" key="1">
    <citation type="submission" date="2021-09" db="EMBL/GenBank/DDBJ databases">
        <title>Genomic insights and catalytic innovation underlie evolution of tropane alkaloids biosynthesis.</title>
        <authorList>
            <person name="Wang Y.-J."/>
            <person name="Tian T."/>
            <person name="Huang J.-P."/>
            <person name="Huang S.-X."/>
        </authorList>
    </citation>
    <scope>NUCLEOTIDE SEQUENCE [LARGE SCALE GENOMIC DNA]</scope>
    <source>
        <strain evidence="11">KIB-2018</strain>
        <tissue evidence="11">Leaf</tissue>
    </source>
</reference>
<keyword evidence="6 10" id="KW-0812">Transmembrane</keyword>
<comment type="function">
    <text evidence="1">May have a structural role to stabilize the lipid body during desiccation of the seed by preventing coalescence of the oil. Probably interacts with both lipid and phospholipid moieties of lipid bodies. May also provide recognition signals for specific lipase anchorage in lipolysis during seedling growth.</text>
</comment>
<evidence type="ECO:0000313" key="11">
    <source>
        <dbReference type="EMBL" id="KAJ8754126.1"/>
    </source>
</evidence>
<feature type="region of interest" description="Disordered" evidence="9">
    <location>
        <begin position="1"/>
        <end position="21"/>
    </location>
</feature>
<protein>
    <recommendedName>
        <fullName evidence="13">Oleosin</fullName>
    </recommendedName>
</protein>
<accession>A0AAV8SQ35</accession>
<evidence type="ECO:0000256" key="2">
    <source>
        <dbReference type="ARBA" id="ARBA00004141"/>
    </source>
</evidence>
<feature type="compositionally biased region" description="Basic and acidic residues" evidence="9">
    <location>
        <begin position="130"/>
        <end position="157"/>
    </location>
</feature>
<comment type="caution">
    <text evidence="11">The sequence shown here is derived from an EMBL/GenBank/DDBJ whole genome shotgun (WGS) entry which is preliminary data.</text>
</comment>
<feature type="region of interest" description="Disordered" evidence="9">
    <location>
        <begin position="119"/>
        <end position="157"/>
    </location>
</feature>
<keyword evidence="12" id="KW-1185">Reference proteome</keyword>
<evidence type="ECO:0000256" key="4">
    <source>
        <dbReference type="ARBA" id="ARBA00010858"/>
    </source>
</evidence>
<dbReference type="PANTHER" id="PTHR33203">
    <property type="entry name" value="OLEOSIN"/>
    <property type="match status" value="1"/>
</dbReference>
<keyword evidence="8 10" id="KW-0472">Membrane</keyword>
<evidence type="ECO:0000256" key="6">
    <source>
        <dbReference type="ARBA" id="ARBA00022692"/>
    </source>
</evidence>
<gene>
    <name evidence="11" type="ORF">K2173_002024</name>
</gene>
<comment type="similarity">
    <text evidence="4">Belongs to the oleosin family.</text>
</comment>
<dbReference type="GO" id="GO:0012511">
    <property type="term" value="C:monolayer-surrounded lipid storage body"/>
    <property type="evidence" value="ECO:0007669"/>
    <property type="project" value="InterPro"/>
</dbReference>
<comment type="subcellular location">
    <subcellularLocation>
        <location evidence="3">Lipid droplet</location>
    </subcellularLocation>
    <subcellularLocation>
        <location evidence="2">Membrane</location>
        <topology evidence="2">Multi-pass membrane protein</topology>
    </subcellularLocation>
</comment>
<dbReference type="EMBL" id="JAIWQS010000009">
    <property type="protein sequence ID" value="KAJ8754126.1"/>
    <property type="molecule type" value="Genomic_DNA"/>
</dbReference>
<dbReference type="InterPro" id="IPR000136">
    <property type="entry name" value="Oleosin"/>
</dbReference>
<keyword evidence="7 10" id="KW-1133">Transmembrane helix</keyword>